<evidence type="ECO:0000313" key="2">
    <source>
        <dbReference type="Proteomes" id="UP001057452"/>
    </source>
</evidence>
<evidence type="ECO:0000313" key="1">
    <source>
        <dbReference type="EMBL" id="KAI4832858.1"/>
    </source>
</evidence>
<reference evidence="1" key="1">
    <citation type="submission" date="2022-05" db="EMBL/GenBank/DDBJ databases">
        <title>Chromosome-level genome of Chaenocephalus aceratus.</title>
        <authorList>
            <person name="Park H."/>
        </authorList>
    </citation>
    <scope>NUCLEOTIDE SEQUENCE</scope>
    <source>
        <strain evidence="1">KU_202001</strain>
    </source>
</reference>
<proteinExistence type="predicted"/>
<sequence>MAERGEITKGIDVHSGMQEAVTKNAEVERETAKMAAEKSNNKTKRREGEGEKTAKDTEAGEAIGAASLERGQAGVKTGVTAAKMAEVPRGGGGVEGAEENGDSGENNGPNDGVTGGNSRRTSEDGNRSEKRREKEGVSDEEEGENAEERVSYSAELTLGVYVEGRRGEVLDEMGRILEAGNKNFTDQIKARWESVCVNALFFEVWNKSLKPPMGLDKCKHNV</sequence>
<comment type="caution">
    <text evidence="1">The sequence shown here is derived from an EMBL/GenBank/DDBJ whole genome shotgun (WGS) entry which is preliminary data.</text>
</comment>
<accession>A0ACB9XZX5</accession>
<keyword evidence="2" id="KW-1185">Reference proteome</keyword>
<dbReference type="Proteomes" id="UP001057452">
    <property type="component" value="Chromosome 1"/>
</dbReference>
<organism evidence="1 2">
    <name type="scientific">Chaenocephalus aceratus</name>
    <name type="common">Blackfin icefish</name>
    <name type="synonym">Chaenichthys aceratus</name>
    <dbReference type="NCBI Taxonomy" id="36190"/>
    <lineage>
        <taxon>Eukaryota</taxon>
        <taxon>Metazoa</taxon>
        <taxon>Chordata</taxon>
        <taxon>Craniata</taxon>
        <taxon>Vertebrata</taxon>
        <taxon>Euteleostomi</taxon>
        <taxon>Actinopterygii</taxon>
        <taxon>Neopterygii</taxon>
        <taxon>Teleostei</taxon>
        <taxon>Neoteleostei</taxon>
        <taxon>Acanthomorphata</taxon>
        <taxon>Eupercaria</taxon>
        <taxon>Perciformes</taxon>
        <taxon>Notothenioidei</taxon>
        <taxon>Channichthyidae</taxon>
        <taxon>Chaenocephalus</taxon>
    </lineage>
</organism>
<gene>
    <name evidence="1" type="ORF">KUCAC02_015802</name>
</gene>
<name>A0ACB9XZX5_CHAAC</name>
<dbReference type="EMBL" id="CM043785">
    <property type="protein sequence ID" value="KAI4832858.1"/>
    <property type="molecule type" value="Genomic_DNA"/>
</dbReference>
<protein>
    <submittedName>
        <fullName evidence="1">Uncharacterized protein</fullName>
    </submittedName>
</protein>